<dbReference type="EMBL" id="CAMKVN010000914">
    <property type="protein sequence ID" value="CAI2172236.1"/>
    <property type="molecule type" value="Genomic_DNA"/>
</dbReference>
<name>A0A9W4WM43_9GLOM</name>
<comment type="caution">
    <text evidence="1">The sequence shown here is derived from an EMBL/GenBank/DDBJ whole genome shotgun (WGS) entry which is preliminary data.</text>
</comment>
<evidence type="ECO:0000313" key="2">
    <source>
        <dbReference type="Proteomes" id="UP001153678"/>
    </source>
</evidence>
<accession>A0A9W4WM43</accession>
<keyword evidence="2" id="KW-1185">Reference proteome</keyword>
<protein>
    <submittedName>
        <fullName evidence="1">12231_t:CDS:1</fullName>
    </submittedName>
</protein>
<reference evidence="1" key="1">
    <citation type="submission" date="2022-08" db="EMBL/GenBank/DDBJ databases">
        <authorList>
            <person name="Kallberg Y."/>
            <person name="Tangrot J."/>
            <person name="Rosling A."/>
        </authorList>
    </citation>
    <scope>NUCLEOTIDE SEQUENCE</scope>
    <source>
        <strain evidence="1">Wild A</strain>
    </source>
</reference>
<evidence type="ECO:0000313" key="1">
    <source>
        <dbReference type="EMBL" id="CAI2172236.1"/>
    </source>
</evidence>
<organism evidence="1 2">
    <name type="scientific">Funneliformis geosporum</name>
    <dbReference type="NCBI Taxonomy" id="1117311"/>
    <lineage>
        <taxon>Eukaryota</taxon>
        <taxon>Fungi</taxon>
        <taxon>Fungi incertae sedis</taxon>
        <taxon>Mucoromycota</taxon>
        <taxon>Glomeromycotina</taxon>
        <taxon>Glomeromycetes</taxon>
        <taxon>Glomerales</taxon>
        <taxon>Glomeraceae</taxon>
        <taxon>Funneliformis</taxon>
    </lineage>
</organism>
<gene>
    <name evidence="1" type="ORF">FWILDA_LOCUS5478</name>
</gene>
<dbReference type="AlphaFoldDB" id="A0A9W4WM43"/>
<proteinExistence type="predicted"/>
<sequence>MIACLYNTYYDTKATLLSEADIKEIRELRDNKECLQQGVISFSSGQLVLDENS</sequence>
<dbReference type="Proteomes" id="UP001153678">
    <property type="component" value="Unassembled WGS sequence"/>
</dbReference>